<feature type="domain" description="AAA+ ATPase" evidence="9">
    <location>
        <begin position="1457"/>
        <end position="1584"/>
    </location>
</feature>
<sequence>MVSKGRPSLQAGLDKEVYQVVRKYLDEKNESALKLRPSTVYDYIQRSNSSLKRRPKKQIEDSIDRVIDVIREDEEPDSEDEMAELEGDFTMDEPKEKKERSSDWMNKQIVSQWAIPPAANGEKSEKSKKRDSGKTKEEREAKRQKKAGVQEKESKIDTAAPTGVTLEDLGGVEKVKEQLKEHLVLPLLCPQEYANRKIPIPRGILLHGPPGCGKTVISRAFAAELGVPFIEILGPSVVSGMSGESEKQVREHFEKAKEVAPCLIFIDEIDVIAPKRDSAQSQMEKRIVAQLLISMDSLAMEGNNGKPVIVLAATNRPDSLDPALRRGGRFDTEINMGVPNELMRRSILQALTREPKLSHDVDFSVLAKRTAGFVGADLKDLVSKAGTWSMDQFRRALEKQAANAETTMEIDGGISLNADSLMNQSIRRLITRVRDTEAPRPEGFEDTVITMEAFEAVLPTITPSSKREGFATVPDTTWRDVGALAGVREELEMAICEPIKDPAKFAKFGISAPTGVLLWGPPGCGKTLLAKAVAAESKANFISVKGPELLNKYVGESERALRQVFMRARSSVPCVIFFDELDALVPKRSTELHEASARVVNTLLTELDGLSMREGIYLIAATNRPEMIDEAMLRPGRLETLLYVELPKPEERVDILRAHIRKRGVIAPELAEIGRQDVCNNFSGADLESMLRKAGQHALRRRSDIVEELDFIEAAKTVRPSVGDVKKYEKLRERFETKLCTAFAFQSSQATRPFGIQRALWMTQNDGLSRPKHPSIITIIQRYRQIALSFTSTFSFPLKELFKRDGATYATGFIISPDHVAHMADLACAIFADDHFPTDMGALDWDFTSHGRELVICMPGNPCTVICEPLQEFINFSRDNASKELLQLVSKVAFSDAAKRAVQGYLSQDKSPTRRHKPSEHQVVNSDLRQATAASSTPKRQPPHLQRNMCSQPGMPLQYEVSSPRSRPRRRRVRPNSDQEMVRHQRYSLDSQQATNWIQMNFAGFWDPTLGPQPGFVPPGPGLPPGNQLLPEDDLAEAVEKGKRCSHRDIYYVPTDQDPDRFHWVDEKPLHYGATGDKLRTKKTREAFAVNIYHRFNEKTDEWLIHEVRINSELLHTALEKILEGYPGLTQHEMKSFSPPFLPFIHRWQAMLSYKDHLDPDSETKRHLQLLQEVLEPLLKESFEKIEDVKKTGHVAFEDLNLVYIPAMIVLEHETDSAGMVRSCQLTYPPPPIPMFWSIGVDVVDWDGRRCGLLAQTKRVPKYYGLRALTALEVSPLDGLPNEEKVCERLITRGRRFEQLRGHFFKAFTDEYEERVNERMIIDARAYHKFEAPSFPDYAQLSEIGQLTWAQSMNRYSSSMPNTAGSPIQVDLSPMTDKECLLAVHYVRGFDIEKKKWLKLDVTKIHEIPWANRAFDSLVLDQNEKDLVLALVDRDQFKQGKPFDESVMSPFIGGKGQGMIMLLCGPPGVGKTLTAEAVSEHLRRPLYKLGAGDLGTTARIVEDNLEKALKLCGHFGAVLLLDEADVFMEARTSNNLQRNELVSVFLRLLEYYKGIMILTTNRMRSIDTAFESRIDITLSYSSLTEADHQQVWRNFLATMENEKINIEEPDLIKLAKLEFNGRQIKSAIKTAKILAAKKKEPLNANHLMAVLNLRKKALGMMDGGADVQEPVEQAPEADELVFVGEVGHNIE</sequence>
<dbReference type="PANTHER" id="PTHR23077">
    <property type="entry name" value="AAA-FAMILY ATPASE"/>
    <property type="match status" value="1"/>
</dbReference>
<organism evidence="10 11">
    <name type="scientific">Alternaria burnsii</name>
    <dbReference type="NCBI Taxonomy" id="1187904"/>
    <lineage>
        <taxon>Eukaryota</taxon>
        <taxon>Fungi</taxon>
        <taxon>Dikarya</taxon>
        <taxon>Ascomycota</taxon>
        <taxon>Pezizomycotina</taxon>
        <taxon>Dothideomycetes</taxon>
        <taxon>Pleosporomycetidae</taxon>
        <taxon>Pleosporales</taxon>
        <taxon>Pleosporineae</taxon>
        <taxon>Pleosporaceae</taxon>
        <taxon>Alternaria</taxon>
        <taxon>Alternaria sect. Alternaria</taxon>
    </lineage>
</organism>
<dbReference type="InterPro" id="IPR054289">
    <property type="entry name" value="DUF7025"/>
</dbReference>
<feature type="region of interest" description="Disordered" evidence="8">
    <location>
        <begin position="70"/>
        <end position="159"/>
    </location>
</feature>
<name>A0A8H7BD42_9PLEO</name>
<dbReference type="GO" id="GO:0016887">
    <property type="term" value="F:ATP hydrolysis activity"/>
    <property type="evidence" value="ECO:0007669"/>
    <property type="project" value="InterPro"/>
</dbReference>
<feature type="domain" description="AAA+ ATPase" evidence="9">
    <location>
        <begin position="200"/>
        <end position="340"/>
    </location>
</feature>
<dbReference type="Pfam" id="PF22942">
    <property type="entry name" value="DUF7025"/>
    <property type="match status" value="1"/>
</dbReference>
<evidence type="ECO:0000313" key="11">
    <source>
        <dbReference type="Proteomes" id="UP000596902"/>
    </source>
</evidence>
<accession>A0A8H7BD42</accession>
<evidence type="ECO:0000256" key="1">
    <source>
        <dbReference type="ARBA" id="ARBA00006914"/>
    </source>
</evidence>
<dbReference type="InterPro" id="IPR050168">
    <property type="entry name" value="AAA_ATPase_domain"/>
</dbReference>
<dbReference type="Gene3D" id="3.40.50.300">
    <property type="entry name" value="P-loop containing nucleotide triphosphate hydrolases"/>
    <property type="match status" value="3"/>
</dbReference>
<gene>
    <name evidence="10" type="ORF">GT037_002476</name>
</gene>
<feature type="compositionally biased region" description="Basic and acidic residues" evidence="8">
    <location>
        <begin position="92"/>
        <end position="102"/>
    </location>
</feature>
<dbReference type="InterPro" id="IPR027417">
    <property type="entry name" value="P-loop_NTPase"/>
</dbReference>
<dbReference type="FunFam" id="3.40.50.300:FF:000149">
    <property type="entry name" value="Nuclear valosin-containing protein-like"/>
    <property type="match status" value="1"/>
</dbReference>
<dbReference type="InterPro" id="IPR003593">
    <property type="entry name" value="AAA+_ATPase"/>
</dbReference>
<dbReference type="InterPro" id="IPR041569">
    <property type="entry name" value="AAA_lid_3"/>
</dbReference>
<keyword evidence="2" id="KW-0962">Peroxisome biogenesis</keyword>
<dbReference type="InterPro" id="IPR003959">
    <property type="entry name" value="ATPase_AAA_core"/>
</dbReference>
<dbReference type="Gene3D" id="1.10.8.60">
    <property type="match status" value="2"/>
</dbReference>
<evidence type="ECO:0000256" key="3">
    <source>
        <dbReference type="ARBA" id="ARBA00022741"/>
    </source>
</evidence>
<feature type="domain" description="AAA+ ATPase" evidence="9">
    <location>
        <begin position="512"/>
        <end position="648"/>
    </location>
</feature>
<evidence type="ECO:0000256" key="6">
    <source>
        <dbReference type="ARBA" id="ARBA00034532"/>
    </source>
</evidence>
<comment type="caution">
    <text evidence="10">The sequence shown here is derived from an EMBL/GenBank/DDBJ whole genome shotgun (WGS) entry which is preliminary data.</text>
</comment>
<dbReference type="PROSITE" id="PS00674">
    <property type="entry name" value="AAA"/>
    <property type="match status" value="1"/>
</dbReference>
<dbReference type="SUPFAM" id="SSF52540">
    <property type="entry name" value="P-loop containing nucleoside triphosphate hydrolases"/>
    <property type="match status" value="3"/>
</dbReference>
<evidence type="ECO:0000259" key="9">
    <source>
        <dbReference type="SMART" id="SM00382"/>
    </source>
</evidence>
<dbReference type="EMBL" id="JAAABM010000002">
    <property type="protein sequence ID" value="KAF7680825.1"/>
    <property type="molecule type" value="Genomic_DNA"/>
</dbReference>
<dbReference type="RefSeq" id="XP_038790815.1">
    <property type="nucleotide sequence ID" value="XM_038927523.1"/>
</dbReference>
<dbReference type="GeneID" id="62200701"/>
<proteinExistence type="inferred from homology"/>
<keyword evidence="3" id="KW-0547">Nucleotide-binding</keyword>
<feature type="compositionally biased region" description="Polar residues" evidence="8">
    <location>
        <begin position="922"/>
        <end position="939"/>
    </location>
</feature>
<dbReference type="FunFam" id="3.40.50.300:FF:000365">
    <property type="entry name" value="Ribosome biogenesis ATPase RIX7"/>
    <property type="match status" value="1"/>
</dbReference>
<feature type="region of interest" description="Disordered" evidence="8">
    <location>
        <begin position="905"/>
        <end position="984"/>
    </location>
</feature>
<evidence type="ECO:0000256" key="8">
    <source>
        <dbReference type="SAM" id="MobiDB-lite"/>
    </source>
</evidence>
<dbReference type="SMART" id="SM00382">
    <property type="entry name" value="AAA"/>
    <property type="match status" value="3"/>
</dbReference>
<dbReference type="Pfam" id="PF17862">
    <property type="entry name" value="AAA_lid_3"/>
    <property type="match status" value="2"/>
</dbReference>
<comment type="catalytic activity">
    <reaction evidence="7">
        <text>ATP + H2O = ADP + phosphate + H(+)</text>
        <dbReference type="Rhea" id="RHEA:13065"/>
        <dbReference type="ChEBI" id="CHEBI:15377"/>
        <dbReference type="ChEBI" id="CHEBI:15378"/>
        <dbReference type="ChEBI" id="CHEBI:30616"/>
        <dbReference type="ChEBI" id="CHEBI:43474"/>
        <dbReference type="ChEBI" id="CHEBI:456216"/>
    </reaction>
    <physiologicalReaction direction="left-to-right" evidence="7">
        <dbReference type="Rhea" id="RHEA:13066"/>
    </physiologicalReaction>
</comment>
<keyword evidence="4" id="KW-0067">ATP-binding</keyword>
<feature type="compositionally biased region" description="Basic and acidic residues" evidence="8">
    <location>
        <begin position="122"/>
        <end position="141"/>
    </location>
</feature>
<dbReference type="Pfam" id="PF00004">
    <property type="entry name" value="AAA"/>
    <property type="match status" value="3"/>
</dbReference>
<dbReference type="PANTHER" id="PTHR23077:SF171">
    <property type="entry name" value="NUCLEAR VALOSIN-CONTAINING PROTEIN-LIKE"/>
    <property type="match status" value="1"/>
</dbReference>
<dbReference type="CDD" id="cd19481">
    <property type="entry name" value="RecA-like_protease"/>
    <property type="match status" value="1"/>
</dbReference>
<evidence type="ECO:0000256" key="4">
    <source>
        <dbReference type="ARBA" id="ARBA00022840"/>
    </source>
</evidence>
<dbReference type="GO" id="GO:0005524">
    <property type="term" value="F:ATP binding"/>
    <property type="evidence" value="ECO:0007669"/>
    <property type="project" value="UniProtKB-KW"/>
</dbReference>
<reference evidence="10" key="2">
    <citation type="submission" date="2020-08" db="EMBL/GenBank/DDBJ databases">
        <title>Draft Genome Sequence of Cumin Blight Pathogen Alternaria burnsii.</title>
        <authorList>
            <person name="Feng Z."/>
        </authorList>
    </citation>
    <scope>NUCLEOTIDE SEQUENCE</scope>
    <source>
        <strain evidence="10">CBS107.38</strain>
    </source>
</reference>
<comment type="similarity">
    <text evidence="1">Belongs to the AAA ATPase family.</text>
</comment>
<evidence type="ECO:0000256" key="5">
    <source>
        <dbReference type="ARBA" id="ARBA00032509"/>
    </source>
</evidence>
<keyword evidence="11" id="KW-1185">Reference proteome</keyword>
<dbReference type="GO" id="GO:0007031">
    <property type="term" value="P:peroxisome organization"/>
    <property type="evidence" value="ECO:0007669"/>
    <property type="project" value="UniProtKB-KW"/>
</dbReference>
<evidence type="ECO:0000313" key="10">
    <source>
        <dbReference type="EMBL" id="KAF7680825.1"/>
    </source>
</evidence>
<protein>
    <recommendedName>
        <fullName evidence="6">Peroxisomal ATPase PEX1</fullName>
    </recommendedName>
    <alternativeName>
        <fullName evidence="5">Peroxin-1</fullName>
    </alternativeName>
</protein>
<reference evidence="10" key="1">
    <citation type="submission" date="2020-01" db="EMBL/GenBank/DDBJ databases">
        <authorList>
            <person name="Feng Z.H.Z."/>
        </authorList>
    </citation>
    <scope>NUCLEOTIDE SEQUENCE</scope>
    <source>
        <strain evidence="10">CBS107.38</strain>
    </source>
</reference>
<evidence type="ECO:0000256" key="7">
    <source>
        <dbReference type="ARBA" id="ARBA00048778"/>
    </source>
</evidence>
<dbReference type="InterPro" id="IPR003960">
    <property type="entry name" value="ATPase_AAA_CS"/>
</dbReference>
<dbReference type="Proteomes" id="UP000596902">
    <property type="component" value="Unassembled WGS sequence"/>
</dbReference>
<feature type="compositionally biased region" description="Acidic residues" evidence="8">
    <location>
        <begin position="71"/>
        <end position="91"/>
    </location>
</feature>
<evidence type="ECO:0000256" key="2">
    <source>
        <dbReference type="ARBA" id="ARBA00022593"/>
    </source>
</evidence>